<dbReference type="KEGG" id="edi:EDI_100650"/>
<gene>
    <name evidence="1" type="ORF">EDI_100650</name>
</gene>
<organism evidence="2">
    <name type="scientific">Entamoeba dispar (strain ATCC PRA-260 / SAW760)</name>
    <dbReference type="NCBI Taxonomy" id="370354"/>
    <lineage>
        <taxon>Eukaryota</taxon>
        <taxon>Amoebozoa</taxon>
        <taxon>Evosea</taxon>
        <taxon>Archamoebae</taxon>
        <taxon>Mastigamoebida</taxon>
        <taxon>Entamoebidae</taxon>
        <taxon>Entamoeba</taxon>
    </lineage>
</organism>
<evidence type="ECO:0000313" key="2">
    <source>
        <dbReference type="Proteomes" id="UP000008076"/>
    </source>
</evidence>
<proteinExistence type="predicted"/>
<accession>B0EGW6</accession>
<name>B0EGW6_ENTDS</name>
<dbReference type="RefSeq" id="XP_001737483.1">
    <property type="nucleotide sequence ID" value="XM_001737431.1"/>
</dbReference>
<sequence length="296" mass="34346">MQDALNLMFSDQSLNQEIKNKTLTAEFFVSDSTKKIIDQAKVSQYPGSQKMLTFIETSHIKNNERSKRKLPPVLSKKFIKEEAQKLQQKLQTTTEPLKSNRESLYSVGQYVNVLVNGVVRKGKIVVVYPRKLNYLILLQQSIWNNQQSKYILVPYTLIQSNEFSDHKLLSLLNNLPYFNNNLSLVRIKKELNFEPTFIPHQSLLVCPSFSNIKRKIITKPSKITRNSFKPKTIPIHPQSQDLALKMTTIITTIVKTLLNNQLIDTSLKKKLINTLPLEYQTNQQILQLFDYVMKYN</sequence>
<dbReference type="AlphaFoldDB" id="B0EGW6"/>
<dbReference type="Proteomes" id="UP000008076">
    <property type="component" value="Unassembled WGS sequence"/>
</dbReference>
<dbReference type="eggNOG" id="ENOG502QZWN">
    <property type="taxonomic scope" value="Eukaryota"/>
</dbReference>
<reference evidence="2" key="1">
    <citation type="submission" date="2007-12" db="EMBL/GenBank/DDBJ databases">
        <title>Annotation of Entamoeba dispar SAW760.</title>
        <authorList>
            <person name="Lorenzi H."/>
            <person name="Inman J."/>
            <person name="Schobel S."/>
            <person name="Amedeo P."/>
            <person name="Caler E."/>
        </authorList>
    </citation>
    <scope>NUCLEOTIDE SEQUENCE [LARGE SCALE GENOMIC DNA]</scope>
    <source>
        <strain evidence="2">ATCC PRA-260 / SAW760</strain>
    </source>
</reference>
<dbReference type="EMBL" id="DS549260">
    <property type="protein sequence ID" value="EDR26231.1"/>
    <property type="molecule type" value="Genomic_DNA"/>
</dbReference>
<protein>
    <submittedName>
        <fullName evidence="1">Uncharacterized protein</fullName>
    </submittedName>
</protein>
<evidence type="ECO:0000313" key="1">
    <source>
        <dbReference type="EMBL" id="EDR26231.1"/>
    </source>
</evidence>
<dbReference type="OMA" id="HIKNNER"/>
<dbReference type="GeneID" id="5882523"/>
<keyword evidence="2" id="KW-1185">Reference proteome</keyword>
<dbReference type="VEuPathDB" id="AmoebaDB:EDI_100650"/>
<dbReference type="OrthoDB" id="29989at2759"/>